<keyword evidence="2" id="KW-1185">Reference proteome</keyword>
<dbReference type="RefSeq" id="WP_369280605.1">
    <property type="nucleotide sequence ID" value="NZ_JBJVMW010000025.1"/>
</dbReference>
<protein>
    <submittedName>
        <fullName evidence="1">DUF4262 domain-containing protein</fullName>
    </submittedName>
</protein>
<dbReference type="Proteomes" id="UP001631993">
    <property type="component" value="Unassembled WGS sequence"/>
</dbReference>
<gene>
    <name evidence="1" type="ORF">ACKI1S_22600</name>
</gene>
<name>A0ABW9ILT5_STRGJ</name>
<proteinExistence type="predicted"/>
<comment type="caution">
    <text evidence="1">The sequence shown here is derived from an EMBL/GenBank/DDBJ whole genome shotgun (WGS) entry which is preliminary data.</text>
</comment>
<dbReference type="EMBL" id="JBJVNE010000011">
    <property type="protein sequence ID" value="MFM9648927.1"/>
    <property type="molecule type" value="Genomic_DNA"/>
</dbReference>
<accession>A0ABW9ILT5</accession>
<evidence type="ECO:0000313" key="2">
    <source>
        <dbReference type="Proteomes" id="UP001631993"/>
    </source>
</evidence>
<sequence>MHQPGALLQLVDVSAGRLQIDDGKIPLAVPVCERIAAYLDHRAASRLNTASPHRFINRRSAVETRKVGRRGIKLLLGPGVRCRSIGEDRILAETMAGRADARRLHDMCGMPVNAGLRYADVVDRPGFAGTSLPCLRPACPRNLTVMPTGCGPALCHCIVCQDIEELDPRVQSTVDVIEQHGWQVTMVPVGRNEAPGWAYTIGLWHQYRIPELAMFGLDIHLMQTLLNGLARRAVEGHALKADQERHDVANVPIMLKAVDYRWYKAFFGTAIGYYRRPPFPFLQVVWPSRDGAFPWQPGGEDLLDRQPQLALRPEEHRVGVWTQDL</sequence>
<dbReference type="InterPro" id="IPR025358">
    <property type="entry name" value="DUF4262"/>
</dbReference>
<evidence type="ECO:0000313" key="1">
    <source>
        <dbReference type="EMBL" id="MFM9648927.1"/>
    </source>
</evidence>
<reference evidence="1 2" key="1">
    <citation type="submission" date="2024-12" db="EMBL/GenBank/DDBJ databases">
        <title>Forecasting of Potato common scab and diversities of Pathogenic streptomyces spp. in china.</title>
        <authorList>
            <person name="Handique U."/>
            <person name="Wu J."/>
        </authorList>
    </citation>
    <scope>NUCLEOTIDE SEQUENCE [LARGE SCALE GENOMIC DNA]</scope>
    <source>
        <strain evidence="1 2">ZRIMU1585</strain>
    </source>
</reference>
<organism evidence="1 2">
    <name type="scientific">Streptomyces galilaeus</name>
    <dbReference type="NCBI Taxonomy" id="33899"/>
    <lineage>
        <taxon>Bacteria</taxon>
        <taxon>Bacillati</taxon>
        <taxon>Actinomycetota</taxon>
        <taxon>Actinomycetes</taxon>
        <taxon>Kitasatosporales</taxon>
        <taxon>Streptomycetaceae</taxon>
        <taxon>Streptomyces</taxon>
    </lineage>
</organism>
<dbReference type="Pfam" id="PF14081">
    <property type="entry name" value="DUF4262"/>
    <property type="match status" value="1"/>
</dbReference>